<accession>A0ABW1UTU6</accession>
<dbReference type="Pfam" id="PF11797">
    <property type="entry name" value="WxLIP_HBD"/>
    <property type="match status" value="1"/>
</dbReference>
<reference evidence="6" key="1">
    <citation type="journal article" date="2019" name="Int. J. Syst. Evol. Microbiol.">
        <title>The Global Catalogue of Microorganisms (GCM) 10K type strain sequencing project: providing services to taxonomists for standard genome sequencing and annotation.</title>
        <authorList>
            <consortium name="The Broad Institute Genomics Platform"/>
            <consortium name="The Broad Institute Genome Sequencing Center for Infectious Disease"/>
            <person name="Wu L."/>
            <person name="Ma J."/>
        </authorList>
    </citation>
    <scope>NUCLEOTIDE SEQUENCE [LARGE SCALE GENOMIC DNA]</scope>
    <source>
        <strain evidence="6">CCM 8897</strain>
    </source>
</reference>
<feature type="transmembrane region" description="Helical" evidence="1">
    <location>
        <begin position="313"/>
        <end position="334"/>
    </location>
</feature>
<evidence type="ECO:0000256" key="1">
    <source>
        <dbReference type="SAM" id="Phobius"/>
    </source>
</evidence>
<comment type="caution">
    <text evidence="5">The sequence shown here is derived from an EMBL/GenBank/DDBJ whole genome shotgun (WGS) entry which is preliminary data.</text>
</comment>
<feature type="domain" description="WxL Interacting Protein peptidoglycan binding" evidence="3">
    <location>
        <begin position="35"/>
        <end position="157"/>
    </location>
</feature>
<feature type="signal peptide" evidence="2">
    <location>
        <begin position="1"/>
        <end position="28"/>
    </location>
</feature>
<dbReference type="EMBL" id="JBHSSM010000028">
    <property type="protein sequence ID" value="MFC6316244.1"/>
    <property type="molecule type" value="Genomic_DNA"/>
</dbReference>
<evidence type="ECO:0000259" key="3">
    <source>
        <dbReference type="Pfam" id="PF06030"/>
    </source>
</evidence>
<feature type="domain" description="WxL Interacting Protein host binding" evidence="4">
    <location>
        <begin position="167"/>
        <end position="304"/>
    </location>
</feature>
<feature type="chain" id="PRO_5045299430" evidence="2">
    <location>
        <begin position="29"/>
        <end position="345"/>
    </location>
</feature>
<keyword evidence="1" id="KW-0472">Membrane</keyword>
<evidence type="ECO:0000313" key="6">
    <source>
        <dbReference type="Proteomes" id="UP001596310"/>
    </source>
</evidence>
<evidence type="ECO:0000256" key="2">
    <source>
        <dbReference type="SAM" id="SignalP"/>
    </source>
</evidence>
<organism evidence="5 6">
    <name type="scientific">Lapidilactobacillus achengensis</name>
    <dbReference type="NCBI Taxonomy" id="2486000"/>
    <lineage>
        <taxon>Bacteria</taxon>
        <taxon>Bacillati</taxon>
        <taxon>Bacillota</taxon>
        <taxon>Bacilli</taxon>
        <taxon>Lactobacillales</taxon>
        <taxon>Lactobacillaceae</taxon>
        <taxon>Lapidilactobacillus</taxon>
    </lineage>
</organism>
<dbReference type="Proteomes" id="UP001596310">
    <property type="component" value="Unassembled WGS sequence"/>
</dbReference>
<sequence>MKIKKWLSIVVVLIAVALSSGMVSQVKAADTGADFTIIPQFGAGQVADQVSYYSLKTKPGQQYPLTVTVKNLSSTKKLALTVSLIAATTTDQGVVNYTPTTAAPDKSAPFLLPDLAQDQATVKTITLAPATSQQVTYQLTMPAQPLVGTILGSIYVQRKTGAPATKNQLGIHNQFAMALPVMVVEAGQAGLTPKLSLTGVKPKTSGGVADLVASIHNRMPVLFGQINITARLYHAGSTKALFQQDNQNYEMAPNSTLNYQFATGGKSLAPGDYRLKIKLVSGASTFDLQRDFTIARTTAKTTNQQLIQKRLPWWVWVVLALALVAVGALIFIGIRLREIKSHFKH</sequence>
<evidence type="ECO:0000259" key="4">
    <source>
        <dbReference type="Pfam" id="PF11797"/>
    </source>
</evidence>
<evidence type="ECO:0000313" key="5">
    <source>
        <dbReference type="EMBL" id="MFC6316244.1"/>
    </source>
</evidence>
<gene>
    <name evidence="5" type="ORF">ACFQHW_11770</name>
</gene>
<proteinExistence type="predicted"/>
<dbReference type="Pfam" id="PF06030">
    <property type="entry name" value="WxLIP_PGBD"/>
    <property type="match status" value="1"/>
</dbReference>
<keyword evidence="2" id="KW-0732">Signal</keyword>
<keyword evidence="1" id="KW-0812">Transmembrane</keyword>
<dbReference type="InterPro" id="IPR021759">
    <property type="entry name" value="WxLIP_HBD"/>
</dbReference>
<keyword evidence="6" id="KW-1185">Reference proteome</keyword>
<dbReference type="InterPro" id="IPR010317">
    <property type="entry name" value="WxLIP_PGBD"/>
</dbReference>
<keyword evidence="1" id="KW-1133">Transmembrane helix</keyword>
<dbReference type="RefSeq" id="WP_164511234.1">
    <property type="nucleotide sequence ID" value="NZ_JBHSSM010000028.1"/>
</dbReference>
<name>A0ABW1UTU6_9LACO</name>
<protein>
    <submittedName>
        <fullName evidence="5">DUF916 and DUF3324 domain-containing protein</fullName>
    </submittedName>
</protein>